<dbReference type="RefSeq" id="WP_394008268.1">
    <property type="nucleotide sequence ID" value="NZ_JBAFUR010000002.1"/>
</dbReference>
<keyword evidence="1" id="KW-0812">Transmembrane</keyword>
<keyword evidence="1" id="KW-0472">Membrane</keyword>
<accession>A0ABW6ZGR1</accession>
<gene>
    <name evidence="2" type="ORF">V5F30_08955</name>
</gene>
<dbReference type="NCBIfam" id="TIGR02532">
    <property type="entry name" value="IV_pilin_GFxxxE"/>
    <property type="match status" value="1"/>
</dbReference>
<keyword evidence="1" id="KW-1133">Transmembrane helix</keyword>
<evidence type="ECO:0000256" key="1">
    <source>
        <dbReference type="SAM" id="Phobius"/>
    </source>
</evidence>
<dbReference type="Proteomes" id="UP001604043">
    <property type="component" value="Unassembled WGS sequence"/>
</dbReference>
<dbReference type="Pfam" id="PF07963">
    <property type="entry name" value="N_methyl"/>
    <property type="match status" value="1"/>
</dbReference>
<dbReference type="SUPFAM" id="SSF54523">
    <property type="entry name" value="Pili subunits"/>
    <property type="match status" value="1"/>
</dbReference>
<dbReference type="PROSITE" id="PS00409">
    <property type="entry name" value="PROKAR_NTER_METHYL"/>
    <property type="match status" value="1"/>
</dbReference>
<dbReference type="InterPro" id="IPR045584">
    <property type="entry name" value="Pilin-like"/>
</dbReference>
<proteinExistence type="predicted"/>
<evidence type="ECO:0000313" key="2">
    <source>
        <dbReference type="EMBL" id="MFG1252328.1"/>
    </source>
</evidence>
<organism evidence="2 3">
    <name type="scientific">Xanthobacter aminoxidans</name>
    <dbReference type="NCBI Taxonomy" id="186280"/>
    <lineage>
        <taxon>Bacteria</taxon>
        <taxon>Pseudomonadati</taxon>
        <taxon>Pseudomonadota</taxon>
        <taxon>Alphaproteobacteria</taxon>
        <taxon>Hyphomicrobiales</taxon>
        <taxon>Xanthobacteraceae</taxon>
        <taxon>Xanthobacter</taxon>
    </lineage>
</organism>
<keyword evidence="3" id="KW-1185">Reference proteome</keyword>
<evidence type="ECO:0000313" key="3">
    <source>
        <dbReference type="Proteomes" id="UP001604043"/>
    </source>
</evidence>
<comment type="caution">
    <text evidence="2">The sequence shown here is derived from an EMBL/GenBank/DDBJ whole genome shotgun (WGS) entry which is preliminary data.</text>
</comment>
<dbReference type="EMBL" id="JBAFUR010000002">
    <property type="protein sequence ID" value="MFG1252328.1"/>
    <property type="molecule type" value="Genomic_DNA"/>
</dbReference>
<feature type="transmembrane region" description="Helical" evidence="1">
    <location>
        <begin position="12"/>
        <end position="36"/>
    </location>
</feature>
<reference evidence="2 3" key="1">
    <citation type="submission" date="2024-02" db="EMBL/GenBank/DDBJ databases">
        <title>Expansion and revision of Xanthobacter and proposal of Roseixanthobacter gen. nov.</title>
        <authorList>
            <person name="Soltysiak M.P.M."/>
            <person name="Jalihal A."/>
            <person name="Ory A."/>
            <person name="Chrisophersen C."/>
            <person name="Lee A.D."/>
            <person name="Boulton J."/>
            <person name="Springer M."/>
        </authorList>
    </citation>
    <scope>NUCLEOTIDE SEQUENCE [LARGE SCALE GENOMIC DNA]</scope>
    <source>
        <strain evidence="2 3">CB5</strain>
    </source>
</reference>
<sequence length="242" mass="24971">MSALASSRRRSAGFSLIEILVAMTLTGLVLAAIAMVTAKWLPAWQRGLGRVQQSELVALALDRMAADLSAAAFLPVVRGGAKPLFDGSAERVVFVREVLAPGAARGLEIVELAPVPDGRGVAMVRRTAPYAPQAEAGGLPPFGAPVRLLRPPVSVSFSYAGRDGVWHEAWRGEEELPRAVRMVVREGGRTTAASTAVSIRSDVPAFCAADVTKPVCGSSVGFSGARAKAVSGAGGNNGGAAQ</sequence>
<name>A0ABW6ZGR1_9HYPH</name>
<dbReference type="InterPro" id="IPR012902">
    <property type="entry name" value="N_methyl_site"/>
</dbReference>
<protein>
    <submittedName>
        <fullName evidence="2">Prepilin-type N-terminal cleavage/methylation domain-containing protein</fullName>
    </submittedName>
</protein>